<protein>
    <recommendedName>
        <fullName evidence="7">HTH-type transcriptional regulatory protein TyrR</fullName>
    </recommendedName>
</protein>
<dbReference type="Gene3D" id="1.10.8.60">
    <property type="match status" value="1"/>
</dbReference>
<dbReference type="Pfam" id="PF18024">
    <property type="entry name" value="HTH_50"/>
    <property type="match status" value="1"/>
</dbReference>
<name>A0A4Y7RQG8_9FIRM</name>
<dbReference type="RefSeq" id="WP_134213653.1">
    <property type="nucleotide sequence ID" value="NZ_QFFZ01000016.1"/>
</dbReference>
<evidence type="ECO:0000256" key="3">
    <source>
        <dbReference type="ARBA" id="ARBA00022840"/>
    </source>
</evidence>
<dbReference type="InterPro" id="IPR025943">
    <property type="entry name" value="Sigma_54_int_dom_ATP-bd_2"/>
</dbReference>
<dbReference type="InterPro" id="IPR025662">
    <property type="entry name" value="Sigma_54_int_dom_ATP-bd_1"/>
</dbReference>
<dbReference type="FunFam" id="3.40.50.300:FF:000006">
    <property type="entry name" value="DNA-binding transcriptional regulator NtrC"/>
    <property type="match status" value="1"/>
</dbReference>
<dbReference type="InterPro" id="IPR058031">
    <property type="entry name" value="AAA_lid_NorR"/>
</dbReference>
<dbReference type="Pfam" id="PF00158">
    <property type="entry name" value="Sigma54_activat"/>
    <property type="match status" value="1"/>
</dbReference>
<dbReference type="InterPro" id="IPR030828">
    <property type="entry name" value="HTH_TyrR"/>
</dbReference>
<dbReference type="PROSITE" id="PS00676">
    <property type="entry name" value="SIGMA54_INTERACT_2"/>
    <property type="match status" value="1"/>
</dbReference>
<dbReference type="PROSITE" id="PS50045">
    <property type="entry name" value="SIGMA54_INTERACT_4"/>
    <property type="match status" value="1"/>
</dbReference>
<dbReference type="NCBIfam" id="TIGR00229">
    <property type="entry name" value="sensory_box"/>
    <property type="match status" value="1"/>
</dbReference>
<dbReference type="GO" id="GO:0006355">
    <property type="term" value="P:regulation of DNA-templated transcription"/>
    <property type="evidence" value="ECO:0007669"/>
    <property type="project" value="InterPro"/>
</dbReference>
<proteinExistence type="predicted"/>
<dbReference type="InterPro" id="IPR000014">
    <property type="entry name" value="PAS"/>
</dbReference>
<feature type="domain" description="PAS" evidence="9">
    <location>
        <begin position="16"/>
        <end position="64"/>
    </location>
</feature>
<dbReference type="InterPro" id="IPR003593">
    <property type="entry name" value="AAA+_ATPase"/>
</dbReference>
<dbReference type="SUPFAM" id="SSF46689">
    <property type="entry name" value="Homeodomain-like"/>
    <property type="match status" value="1"/>
</dbReference>
<evidence type="ECO:0000259" key="8">
    <source>
        <dbReference type="PROSITE" id="PS50045"/>
    </source>
</evidence>
<dbReference type="Pfam" id="PF13426">
    <property type="entry name" value="PAS_9"/>
    <property type="match status" value="1"/>
</dbReference>
<organism evidence="10 11">
    <name type="scientific">Pelotomaculum propionicicum</name>
    <dbReference type="NCBI Taxonomy" id="258475"/>
    <lineage>
        <taxon>Bacteria</taxon>
        <taxon>Bacillati</taxon>
        <taxon>Bacillota</taxon>
        <taxon>Clostridia</taxon>
        <taxon>Eubacteriales</taxon>
        <taxon>Desulfotomaculaceae</taxon>
        <taxon>Pelotomaculum</taxon>
    </lineage>
</organism>
<dbReference type="OrthoDB" id="9803970at2"/>
<dbReference type="Gene3D" id="3.40.50.300">
    <property type="entry name" value="P-loop containing nucleotide triphosphate hydrolases"/>
    <property type="match status" value="1"/>
</dbReference>
<evidence type="ECO:0000313" key="11">
    <source>
        <dbReference type="Proteomes" id="UP000297597"/>
    </source>
</evidence>
<evidence type="ECO:0000256" key="1">
    <source>
        <dbReference type="ARBA" id="ARBA00022741"/>
    </source>
</evidence>
<dbReference type="Proteomes" id="UP000297597">
    <property type="component" value="Unassembled WGS sequence"/>
</dbReference>
<dbReference type="GO" id="GO:0003677">
    <property type="term" value="F:DNA binding"/>
    <property type="evidence" value="ECO:0007669"/>
    <property type="project" value="UniProtKB-KW"/>
</dbReference>
<evidence type="ECO:0000256" key="5">
    <source>
        <dbReference type="ARBA" id="ARBA00023125"/>
    </source>
</evidence>
<dbReference type="SMART" id="SM00382">
    <property type="entry name" value="AAA"/>
    <property type="match status" value="1"/>
</dbReference>
<evidence type="ECO:0000313" key="10">
    <source>
        <dbReference type="EMBL" id="TEB11268.1"/>
    </source>
</evidence>
<dbReference type="Pfam" id="PF25601">
    <property type="entry name" value="AAA_lid_14"/>
    <property type="match status" value="1"/>
</dbReference>
<keyword evidence="1" id="KW-0547">Nucleotide-binding</keyword>
<dbReference type="SMART" id="SM00091">
    <property type="entry name" value="PAS"/>
    <property type="match status" value="1"/>
</dbReference>
<dbReference type="AlphaFoldDB" id="A0A4Y7RQG8"/>
<sequence>MKQEQKISSSNIVIDLESLLESSMDGIWICDGKGNTLYVNEACGKFYDIEPKELIGKNVLDLINAGYFSDSAAISAIKTGKVVTKETKSRIGKRFLLTARPIFDSNGLVWRVVTNVRDVTEIFEINKKLEENLALSHKYETELEELRQEQILKNTSNLIACSSQMKQIINIVYRIARAECNVLILGESGVGKEVISKTIHKTSNRNKDPFIVVNCGAIPENLIESELFGFEKGSFTDAKQQKIGLFEIANGGTLFLDEIGDLPLIMQVKILRAIQEREIMRIGGKKQIHLDVRIIAATNKNLEEMVSLGTFRDDLFYRLNVVQIVIPPLRERIDDIPPLIVFFLNKFNSKYNCKKSLAPGLLNILTNYNWPGNIRELENVVESLIVLCPYDIIGVDYLPNNIIKTSIGLQENGIMPLKDAVEQAEKRVIALAMEHYKSSRKAADVLKVNHVTITRKIKKYNINYNSHEFNRGRSQKPQ</sequence>
<comment type="caution">
    <text evidence="10">The sequence shown here is derived from an EMBL/GenBank/DDBJ whole genome shotgun (WGS) entry which is preliminary data.</text>
</comment>
<dbReference type="GO" id="GO:0005524">
    <property type="term" value="F:ATP binding"/>
    <property type="evidence" value="ECO:0007669"/>
    <property type="project" value="UniProtKB-KW"/>
</dbReference>
<dbReference type="Gene3D" id="3.30.450.20">
    <property type="entry name" value="PAS domain"/>
    <property type="match status" value="1"/>
</dbReference>
<accession>A0A4Y7RQG8</accession>
<dbReference type="InterPro" id="IPR002078">
    <property type="entry name" value="Sigma_54_int"/>
</dbReference>
<dbReference type="CDD" id="cd00130">
    <property type="entry name" value="PAS"/>
    <property type="match status" value="1"/>
</dbReference>
<dbReference type="InterPro" id="IPR009057">
    <property type="entry name" value="Homeodomain-like_sf"/>
</dbReference>
<dbReference type="InterPro" id="IPR035965">
    <property type="entry name" value="PAS-like_dom_sf"/>
</dbReference>
<dbReference type="PANTHER" id="PTHR32071">
    <property type="entry name" value="TRANSCRIPTIONAL REGULATORY PROTEIN"/>
    <property type="match status" value="1"/>
</dbReference>
<dbReference type="EMBL" id="QFFZ01000016">
    <property type="protein sequence ID" value="TEB11268.1"/>
    <property type="molecule type" value="Genomic_DNA"/>
</dbReference>
<evidence type="ECO:0000259" key="9">
    <source>
        <dbReference type="PROSITE" id="PS50112"/>
    </source>
</evidence>
<dbReference type="PROSITE" id="PS50112">
    <property type="entry name" value="PAS"/>
    <property type="match status" value="1"/>
</dbReference>
<keyword evidence="6" id="KW-0804">Transcription</keyword>
<dbReference type="SUPFAM" id="SSF55785">
    <property type="entry name" value="PYP-like sensor domain (PAS domain)"/>
    <property type="match status" value="1"/>
</dbReference>
<evidence type="ECO:0000256" key="2">
    <source>
        <dbReference type="ARBA" id="ARBA00022797"/>
    </source>
</evidence>
<keyword evidence="3" id="KW-0067">ATP-binding</keyword>
<evidence type="ECO:0000256" key="4">
    <source>
        <dbReference type="ARBA" id="ARBA00023015"/>
    </source>
</evidence>
<dbReference type="InterPro" id="IPR025944">
    <property type="entry name" value="Sigma_54_int_dom_CS"/>
</dbReference>
<dbReference type="PANTHER" id="PTHR32071:SF57">
    <property type="entry name" value="C4-DICARBOXYLATE TRANSPORT TRANSCRIPTIONAL REGULATORY PROTEIN DCTD"/>
    <property type="match status" value="1"/>
</dbReference>
<keyword evidence="2" id="KW-0058">Aromatic hydrocarbons catabolism</keyword>
<dbReference type="SUPFAM" id="SSF52540">
    <property type="entry name" value="P-loop containing nucleoside triphosphate hydrolases"/>
    <property type="match status" value="1"/>
</dbReference>
<dbReference type="CDD" id="cd00009">
    <property type="entry name" value="AAA"/>
    <property type="match status" value="1"/>
</dbReference>
<reference evidence="10 11" key="1">
    <citation type="journal article" date="2018" name="Environ. Microbiol.">
        <title>Novel energy conservation strategies and behaviour of Pelotomaculum schinkii driving syntrophic propionate catabolism.</title>
        <authorList>
            <person name="Hidalgo-Ahumada C.A.P."/>
            <person name="Nobu M.K."/>
            <person name="Narihiro T."/>
            <person name="Tamaki H."/>
            <person name="Liu W.T."/>
            <person name="Kamagata Y."/>
            <person name="Stams A.J.M."/>
            <person name="Imachi H."/>
            <person name="Sousa D.Z."/>
        </authorList>
    </citation>
    <scope>NUCLEOTIDE SEQUENCE [LARGE SCALE GENOMIC DNA]</scope>
    <source>
        <strain evidence="10 11">MGP</strain>
    </source>
</reference>
<evidence type="ECO:0000256" key="6">
    <source>
        <dbReference type="ARBA" id="ARBA00023163"/>
    </source>
</evidence>
<keyword evidence="4" id="KW-0805">Transcription regulation</keyword>
<dbReference type="Gene3D" id="1.10.10.60">
    <property type="entry name" value="Homeodomain-like"/>
    <property type="match status" value="1"/>
</dbReference>
<dbReference type="InterPro" id="IPR027417">
    <property type="entry name" value="P-loop_NTPase"/>
</dbReference>
<evidence type="ECO:0000256" key="7">
    <source>
        <dbReference type="ARBA" id="ARBA00029500"/>
    </source>
</evidence>
<keyword evidence="5" id="KW-0238">DNA-binding</keyword>
<feature type="domain" description="Sigma-54 factor interaction" evidence="8">
    <location>
        <begin position="158"/>
        <end position="386"/>
    </location>
</feature>
<keyword evidence="11" id="KW-1185">Reference proteome</keyword>
<gene>
    <name evidence="10" type="primary">zraR_4</name>
    <name evidence="10" type="ORF">Pmgp_01803</name>
</gene>
<dbReference type="PROSITE" id="PS00688">
    <property type="entry name" value="SIGMA54_INTERACT_3"/>
    <property type="match status" value="1"/>
</dbReference>
<dbReference type="PROSITE" id="PS00675">
    <property type="entry name" value="SIGMA54_INTERACT_1"/>
    <property type="match status" value="1"/>
</dbReference>